<evidence type="ECO:0000259" key="3">
    <source>
        <dbReference type="SMART" id="SM00328"/>
    </source>
</evidence>
<dbReference type="STRING" id="451379.A0A0N5AN03"/>
<dbReference type="GO" id="GO:0008289">
    <property type="term" value="F:lipid binding"/>
    <property type="evidence" value="ECO:0007669"/>
    <property type="project" value="InterPro"/>
</dbReference>
<accession>A0A0N5AN03</accession>
<dbReference type="PANTHER" id="PTHR10504:SF143">
    <property type="entry name" value="BPI2 DOMAIN-CONTAINING PROTEIN"/>
    <property type="match status" value="1"/>
</dbReference>
<protein>
    <submittedName>
        <fullName evidence="6">BPI2 domain-containing protein</fullName>
    </submittedName>
</protein>
<feature type="domain" description="Lipid-binding serum glycoprotein N-terminal" evidence="3">
    <location>
        <begin position="79"/>
        <end position="310"/>
    </location>
</feature>
<dbReference type="Gene3D" id="3.15.10.10">
    <property type="entry name" value="Bactericidal permeability-increasing protein, domain 1"/>
    <property type="match status" value="1"/>
</dbReference>
<dbReference type="InterPro" id="IPR017943">
    <property type="entry name" value="Bactericidal_perm-incr_a/b_dom"/>
</dbReference>
<evidence type="ECO:0000256" key="2">
    <source>
        <dbReference type="ARBA" id="ARBA00023157"/>
    </source>
</evidence>
<dbReference type="InterPro" id="IPR032942">
    <property type="entry name" value="BPI/LBP/Plunc"/>
</dbReference>
<dbReference type="SMART" id="SM00328">
    <property type="entry name" value="BPI1"/>
    <property type="match status" value="1"/>
</dbReference>
<dbReference type="Proteomes" id="UP000046393">
    <property type="component" value="Unplaced"/>
</dbReference>
<dbReference type="SUPFAM" id="SSF55394">
    <property type="entry name" value="Bactericidal permeability-increasing protein, BPI"/>
    <property type="match status" value="2"/>
</dbReference>
<dbReference type="AlphaFoldDB" id="A0A0N5AN03"/>
<sequence length="610" mass="69008">MLKDGVIGVIMWCRRRRYTTATISSAIFQYRSSLFTKLLLVLVVTQLSCSTIATASNTYHPILLSEHVNANSPTALRVRFYQEAIRYFNEIASNILAEQLPRIKIPNIHHRLSSEQGNIMLKRVRVSRFRRARVHNITVTEPNKVIWTMTGLNMWILGDLSGVVDIVVPLNLEGMAEIQADGIDFYLESALERSDTGAGHLSTISCKTYIRQVTVENHNGGLAGIALNLFKIAISEHIRPLIQTLICKKVTRFIDEDLNEKLAQIQTKLPLSTAFSDNLLTRQSGLTKTSGVARKLPFNLTTFLREILSDNFLINYRLNENPKCFNNTAELASVGSVEVKDSYSPVVPFQPPPLRWDNETITGDEMVSLLFSDHIPNSLFYHAFRQDLLNINIDERSAPSLGQFLRTSCNFDAVCLADLLPELSERYPNSKIQLTFTATRPPVLIFSSKNEGTISMNINGLILMYVNLTGFEKKQVAVLELDAVTTNNLHIKNNSLYGKLTLEKFDVRNHINESSLMSDEELSNLALLSSEMLENMINDALSDGFPIPLPEIISLSDAKLKFFDREAMLTSRFLLDQRRVRAIASRTLFNNQAFRLNLRQKVEIHGYDHR</sequence>
<keyword evidence="5" id="KW-1185">Reference proteome</keyword>
<dbReference type="Pfam" id="PF02886">
    <property type="entry name" value="LBP_BPI_CETP_C"/>
    <property type="match status" value="1"/>
</dbReference>
<name>A0A0N5AN03_9BILA</name>
<dbReference type="Gene3D" id="3.15.20.10">
    <property type="entry name" value="Bactericidal permeability-increasing protein, domain 2"/>
    <property type="match status" value="1"/>
</dbReference>
<proteinExistence type="inferred from homology"/>
<dbReference type="SMART" id="SM00329">
    <property type="entry name" value="BPI2"/>
    <property type="match status" value="1"/>
</dbReference>
<feature type="domain" description="Lipid-binding serum glycoprotein C-terminal" evidence="4">
    <location>
        <begin position="361"/>
        <end position="571"/>
    </location>
</feature>
<dbReference type="InterPro" id="IPR001124">
    <property type="entry name" value="Lipid-bd_serum_glycop_C"/>
</dbReference>
<keyword evidence="2" id="KW-1015">Disulfide bond</keyword>
<dbReference type="InterPro" id="IPR017942">
    <property type="entry name" value="Lipid-bd_serum_glycop_N"/>
</dbReference>
<dbReference type="WBParaSite" id="SMUV_0000597701-mRNA-1">
    <property type="protein sequence ID" value="SMUV_0000597701-mRNA-1"/>
    <property type="gene ID" value="SMUV_0000597701"/>
</dbReference>
<evidence type="ECO:0000256" key="1">
    <source>
        <dbReference type="ARBA" id="ARBA00007292"/>
    </source>
</evidence>
<dbReference type="GO" id="GO:0005615">
    <property type="term" value="C:extracellular space"/>
    <property type="evidence" value="ECO:0007669"/>
    <property type="project" value="TreeGrafter"/>
</dbReference>
<reference evidence="6" key="1">
    <citation type="submission" date="2017-02" db="UniProtKB">
        <authorList>
            <consortium name="WormBaseParasite"/>
        </authorList>
    </citation>
    <scope>IDENTIFICATION</scope>
</reference>
<organism evidence="5 6">
    <name type="scientific">Syphacia muris</name>
    <dbReference type="NCBI Taxonomy" id="451379"/>
    <lineage>
        <taxon>Eukaryota</taxon>
        <taxon>Metazoa</taxon>
        <taxon>Ecdysozoa</taxon>
        <taxon>Nematoda</taxon>
        <taxon>Chromadorea</taxon>
        <taxon>Rhabditida</taxon>
        <taxon>Spirurina</taxon>
        <taxon>Oxyuridomorpha</taxon>
        <taxon>Oxyuroidea</taxon>
        <taxon>Oxyuridae</taxon>
        <taxon>Syphacia</taxon>
    </lineage>
</organism>
<dbReference type="PANTHER" id="PTHR10504">
    <property type="entry name" value="BACTERICIDAL PERMEABILITY-INCREASING BPI PROTEIN-RELATED"/>
    <property type="match status" value="1"/>
</dbReference>
<comment type="similarity">
    <text evidence="1">Belongs to the BPI/LBP/Plunc superfamily. BPI/LBP family.</text>
</comment>
<evidence type="ECO:0000313" key="5">
    <source>
        <dbReference type="Proteomes" id="UP000046393"/>
    </source>
</evidence>
<evidence type="ECO:0000313" key="6">
    <source>
        <dbReference type="WBParaSite" id="SMUV_0000597701-mRNA-1"/>
    </source>
</evidence>
<evidence type="ECO:0000259" key="4">
    <source>
        <dbReference type="SMART" id="SM00329"/>
    </source>
</evidence>